<accession>A0A1I4M9B1</accession>
<dbReference type="RefSeq" id="WP_090939459.1">
    <property type="nucleotide sequence ID" value="NZ_FOTS01000031.1"/>
</dbReference>
<dbReference type="EMBL" id="FOTS01000031">
    <property type="protein sequence ID" value="SFL99838.1"/>
    <property type="molecule type" value="Genomic_DNA"/>
</dbReference>
<name>A0A1I4M9B1_9FIRM</name>
<dbReference type="Proteomes" id="UP000199520">
    <property type="component" value="Unassembled WGS sequence"/>
</dbReference>
<dbReference type="AlphaFoldDB" id="A0A1I4M9B1"/>
<reference evidence="3" key="1">
    <citation type="submission" date="2016-10" db="EMBL/GenBank/DDBJ databases">
        <authorList>
            <person name="Varghese N."/>
            <person name="Submissions S."/>
        </authorList>
    </citation>
    <scope>NUCLEOTIDE SEQUENCE [LARGE SCALE GENOMIC DNA]</scope>
    <source>
        <strain evidence="3">DSM 13327</strain>
    </source>
</reference>
<evidence type="ECO:0000313" key="2">
    <source>
        <dbReference type="EMBL" id="SFL99838.1"/>
    </source>
</evidence>
<feature type="region of interest" description="Disordered" evidence="1">
    <location>
        <begin position="34"/>
        <end position="93"/>
    </location>
</feature>
<keyword evidence="3" id="KW-1185">Reference proteome</keyword>
<feature type="compositionally biased region" description="Basic and acidic residues" evidence="1">
    <location>
        <begin position="42"/>
        <end position="87"/>
    </location>
</feature>
<evidence type="ECO:0000313" key="3">
    <source>
        <dbReference type="Proteomes" id="UP000199520"/>
    </source>
</evidence>
<gene>
    <name evidence="2" type="ORF">SAMN04490355_103113</name>
</gene>
<dbReference type="OrthoDB" id="1685020at2"/>
<evidence type="ECO:0000256" key="1">
    <source>
        <dbReference type="SAM" id="MobiDB-lite"/>
    </source>
</evidence>
<protein>
    <submittedName>
        <fullName evidence="2">Uncharacterized protein</fullName>
    </submittedName>
</protein>
<organism evidence="2 3">
    <name type="scientific">Pelosinus propionicus DSM 13327</name>
    <dbReference type="NCBI Taxonomy" id="1123291"/>
    <lineage>
        <taxon>Bacteria</taxon>
        <taxon>Bacillati</taxon>
        <taxon>Bacillota</taxon>
        <taxon>Negativicutes</taxon>
        <taxon>Selenomonadales</taxon>
        <taxon>Sporomusaceae</taxon>
        <taxon>Pelosinus</taxon>
    </lineage>
</organism>
<proteinExistence type="predicted"/>
<sequence>MKNMVKKIAIYSMIGVMQIGFSASVIEASPLHNGQGFVQLNGRDHNNDEKQREHDRREREENERHNREMQRRDHESERDWHERQEREKKRHNNALREIAALLIGIAIGSSNN</sequence>